<dbReference type="InterPro" id="IPR037813">
    <property type="entry name" value="TAF2"/>
</dbReference>
<dbReference type="AlphaFoldDB" id="A0A914D7D1"/>
<protein>
    <recommendedName>
        <fullName evidence="1">Transcription initiation factor TFIID subunit 2 TPR repeats domain-containing protein</fullName>
    </recommendedName>
</protein>
<organism evidence="2 3">
    <name type="scientific">Acrobeloides nanus</name>
    <dbReference type="NCBI Taxonomy" id="290746"/>
    <lineage>
        <taxon>Eukaryota</taxon>
        <taxon>Metazoa</taxon>
        <taxon>Ecdysozoa</taxon>
        <taxon>Nematoda</taxon>
        <taxon>Chromadorea</taxon>
        <taxon>Rhabditida</taxon>
        <taxon>Tylenchina</taxon>
        <taxon>Cephalobomorpha</taxon>
        <taxon>Cephaloboidea</taxon>
        <taxon>Cephalobidae</taxon>
        <taxon>Acrobeloides</taxon>
    </lineage>
</organism>
<reference evidence="3" key="1">
    <citation type="submission" date="2022-11" db="UniProtKB">
        <authorList>
            <consortium name="WormBaseParasite"/>
        </authorList>
    </citation>
    <scope>IDENTIFICATION</scope>
</reference>
<dbReference type="PANTHER" id="PTHR15137:SF9">
    <property type="entry name" value="TRANSCRIPTION INITIATION FACTOR TFIID SUBUNIT 2"/>
    <property type="match status" value="1"/>
</dbReference>
<dbReference type="GO" id="GO:0005669">
    <property type="term" value="C:transcription factor TFIID complex"/>
    <property type="evidence" value="ECO:0007669"/>
    <property type="project" value="InterPro"/>
</dbReference>
<dbReference type="WBParaSite" id="ACRNAN_scaffold20216.g13505.t1">
    <property type="protein sequence ID" value="ACRNAN_scaffold20216.g13505.t1"/>
    <property type="gene ID" value="ACRNAN_scaffold20216.g13505"/>
</dbReference>
<proteinExistence type="predicted"/>
<dbReference type="GO" id="GO:0003682">
    <property type="term" value="F:chromatin binding"/>
    <property type="evidence" value="ECO:0007669"/>
    <property type="project" value="TreeGrafter"/>
</dbReference>
<dbReference type="Proteomes" id="UP000887540">
    <property type="component" value="Unplaced"/>
</dbReference>
<dbReference type="GO" id="GO:0006367">
    <property type="term" value="P:transcription initiation at RNA polymerase II promoter"/>
    <property type="evidence" value="ECO:0007669"/>
    <property type="project" value="TreeGrafter"/>
</dbReference>
<accession>A0A914D7D1</accession>
<dbReference type="PANTHER" id="PTHR15137">
    <property type="entry name" value="TRANSCRIPTION INITIATION FACTOR TFIID"/>
    <property type="match status" value="1"/>
</dbReference>
<evidence type="ECO:0000259" key="1">
    <source>
        <dbReference type="Pfam" id="PF25577"/>
    </source>
</evidence>
<keyword evidence="2" id="KW-1185">Reference proteome</keyword>
<dbReference type="Pfam" id="PF25577">
    <property type="entry name" value="TPR_TAF2_C"/>
    <property type="match status" value="1"/>
</dbReference>
<dbReference type="GO" id="GO:0016251">
    <property type="term" value="F:RNA polymerase II general transcription initiation factor activity"/>
    <property type="evidence" value="ECO:0007669"/>
    <property type="project" value="TreeGrafter"/>
</dbReference>
<evidence type="ECO:0000313" key="3">
    <source>
        <dbReference type="WBParaSite" id="ACRNAN_scaffold20216.g13505.t1"/>
    </source>
</evidence>
<evidence type="ECO:0000313" key="2">
    <source>
        <dbReference type="Proteomes" id="UP000887540"/>
    </source>
</evidence>
<dbReference type="GO" id="GO:0000976">
    <property type="term" value="F:transcription cis-regulatory region binding"/>
    <property type="evidence" value="ECO:0007669"/>
    <property type="project" value="TreeGrafter"/>
</dbReference>
<dbReference type="InterPro" id="IPR057991">
    <property type="entry name" value="TPR_TAF2_C"/>
</dbReference>
<sequence>MWIRVDPEMMLIRKVTIGQMTQQLEYMLMYERDVVSQIEAMETLQGFPNTQTLNLLQEVIENDKFYFRVRCQASESIVEVQNKMVVQQPLVASQNILMRLFQGYYGCRSAPYIPSSNNFVVTSSNLQSYMLIK</sequence>
<feature type="domain" description="Transcription initiation factor TFIID subunit 2 TPR repeats" evidence="1">
    <location>
        <begin position="23"/>
        <end position="133"/>
    </location>
</feature>
<name>A0A914D7D1_9BILA</name>